<reference evidence="2 3" key="1">
    <citation type="journal article" date="2011" name="J. Bacteriol.">
        <title>The Draft Genome of Planococcus donghaensis MPA1U2 Reveals Nonsporulation Pathways Controlled by a Conserved Spo0A Regulon.</title>
        <authorList>
            <person name="Pearson M.D."/>
            <person name="Noller H.F."/>
        </authorList>
    </citation>
    <scope>NUCLEOTIDE SEQUENCE [LARGE SCALE GENOMIC DNA]</scope>
    <source>
        <strain evidence="2 3">MPA1U2</strain>
    </source>
</reference>
<keyword evidence="1" id="KW-1133">Transmembrane helix</keyword>
<keyword evidence="1" id="KW-0472">Membrane</keyword>
<protein>
    <submittedName>
        <fullName evidence="2">Uncharacterized protein</fullName>
    </submittedName>
</protein>
<dbReference type="AlphaFoldDB" id="E7RDA2"/>
<evidence type="ECO:0000313" key="3">
    <source>
        <dbReference type="Proteomes" id="UP000003052"/>
    </source>
</evidence>
<dbReference type="EMBL" id="AEPB01000007">
    <property type="protein sequence ID" value="EGA91052.1"/>
    <property type="molecule type" value="Genomic_DNA"/>
</dbReference>
<proteinExistence type="predicted"/>
<dbReference type="Proteomes" id="UP000003052">
    <property type="component" value="Unassembled WGS sequence"/>
</dbReference>
<accession>E7RDA2</accession>
<gene>
    <name evidence="2" type="ORF">GPDM_02150</name>
</gene>
<name>E7RDA2_9BACL</name>
<comment type="caution">
    <text evidence="2">The sequence shown here is derived from an EMBL/GenBank/DDBJ whole genome shotgun (WGS) entry which is preliminary data.</text>
</comment>
<sequence length="43" mass="5108">MFFENARPTIKQKQGQNKAIKISHEFYGWALLGHAIYSYFFLI</sequence>
<keyword evidence="1" id="KW-0812">Transmembrane</keyword>
<feature type="transmembrane region" description="Helical" evidence="1">
    <location>
        <begin position="26"/>
        <end position="42"/>
    </location>
</feature>
<organism evidence="2 3">
    <name type="scientific">Planococcus donghaensis MPA1U2</name>
    <dbReference type="NCBI Taxonomy" id="933115"/>
    <lineage>
        <taxon>Bacteria</taxon>
        <taxon>Bacillati</taxon>
        <taxon>Bacillota</taxon>
        <taxon>Bacilli</taxon>
        <taxon>Bacillales</taxon>
        <taxon>Caryophanaceae</taxon>
        <taxon>Planococcus</taxon>
    </lineage>
</organism>
<evidence type="ECO:0000256" key="1">
    <source>
        <dbReference type="SAM" id="Phobius"/>
    </source>
</evidence>
<evidence type="ECO:0000313" key="2">
    <source>
        <dbReference type="EMBL" id="EGA91052.1"/>
    </source>
</evidence>